<evidence type="ECO:0000256" key="5">
    <source>
        <dbReference type="SAM" id="MobiDB-lite"/>
    </source>
</evidence>
<dbReference type="PANTHER" id="PTHR10037">
    <property type="entry name" value="VOLTAGE-GATED CATION CHANNEL CALCIUM AND SODIUM"/>
    <property type="match status" value="1"/>
</dbReference>
<evidence type="ECO:0000256" key="2">
    <source>
        <dbReference type="ARBA" id="ARBA00022692"/>
    </source>
</evidence>
<evidence type="ECO:0000313" key="9">
    <source>
        <dbReference type="Proteomes" id="UP000654075"/>
    </source>
</evidence>
<evidence type="ECO:0000256" key="4">
    <source>
        <dbReference type="ARBA" id="ARBA00023136"/>
    </source>
</evidence>
<feature type="transmembrane region" description="Helical" evidence="6">
    <location>
        <begin position="193"/>
        <end position="212"/>
    </location>
</feature>
<comment type="caution">
    <text evidence="8">The sequence shown here is derived from an EMBL/GenBank/DDBJ whole genome shotgun (WGS) entry which is preliminary data.</text>
</comment>
<dbReference type="Gene3D" id="1.20.120.350">
    <property type="entry name" value="Voltage-gated potassium channels. Chain C"/>
    <property type="match status" value="1"/>
</dbReference>
<evidence type="ECO:0000313" key="8">
    <source>
        <dbReference type="EMBL" id="CAE8621938.1"/>
    </source>
</evidence>
<evidence type="ECO:0000256" key="1">
    <source>
        <dbReference type="ARBA" id="ARBA00004141"/>
    </source>
</evidence>
<dbReference type="Pfam" id="PF00520">
    <property type="entry name" value="Ion_trans"/>
    <property type="match status" value="1"/>
</dbReference>
<dbReference type="InterPro" id="IPR043203">
    <property type="entry name" value="VGCC_Ca_Na"/>
</dbReference>
<dbReference type="GO" id="GO:0001518">
    <property type="term" value="C:voltage-gated sodium channel complex"/>
    <property type="evidence" value="ECO:0007669"/>
    <property type="project" value="TreeGrafter"/>
</dbReference>
<organism evidence="8 9">
    <name type="scientific">Polarella glacialis</name>
    <name type="common">Dinoflagellate</name>
    <dbReference type="NCBI Taxonomy" id="89957"/>
    <lineage>
        <taxon>Eukaryota</taxon>
        <taxon>Sar</taxon>
        <taxon>Alveolata</taxon>
        <taxon>Dinophyceae</taxon>
        <taxon>Suessiales</taxon>
        <taxon>Suessiaceae</taxon>
        <taxon>Polarella</taxon>
    </lineage>
</organism>
<dbReference type="InterPro" id="IPR005821">
    <property type="entry name" value="Ion_trans_dom"/>
</dbReference>
<dbReference type="SUPFAM" id="SSF81324">
    <property type="entry name" value="Voltage-gated potassium channels"/>
    <property type="match status" value="1"/>
</dbReference>
<evidence type="ECO:0000256" key="3">
    <source>
        <dbReference type="ARBA" id="ARBA00022989"/>
    </source>
</evidence>
<evidence type="ECO:0000259" key="7">
    <source>
        <dbReference type="Pfam" id="PF00520"/>
    </source>
</evidence>
<reference evidence="8" key="1">
    <citation type="submission" date="2021-02" db="EMBL/GenBank/DDBJ databases">
        <authorList>
            <person name="Dougan E. K."/>
            <person name="Rhodes N."/>
            <person name="Thang M."/>
            <person name="Chan C."/>
        </authorList>
    </citation>
    <scope>NUCLEOTIDE SEQUENCE</scope>
</reference>
<keyword evidence="2 6" id="KW-0812">Transmembrane</keyword>
<dbReference type="GO" id="GO:0005248">
    <property type="term" value="F:voltage-gated sodium channel activity"/>
    <property type="evidence" value="ECO:0007669"/>
    <property type="project" value="TreeGrafter"/>
</dbReference>
<comment type="subcellular location">
    <subcellularLocation>
        <location evidence="1">Membrane</location>
        <topology evidence="1">Multi-pass membrane protein</topology>
    </subcellularLocation>
</comment>
<protein>
    <recommendedName>
        <fullName evidence="7">Ion transport domain-containing protein</fullName>
    </recommendedName>
</protein>
<dbReference type="EMBL" id="CAJNNV010027844">
    <property type="protein sequence ID" value="CAE8621938.1"/>
    <property type="molecule type" value="Genomic_DNA"/>
</dbReference>
<feature type="domain" description="Ion transport" evidence="7">
    <location>
        <begin position="102"/>
        <end position="248"/>
    </location>
</feature>
<dbReference type="AlphaFoldDB" id="A0A813GAJ6"/>
<feature type="non-terminal residue" evidence="8">
    <location>
        <position position="248"/>
    </location>
</feature>
<gene>
    <name evidence="8" type="ORF">PGLA1383_LOCUS39454</name>
</gene>
<keyword evidence="4 6" id="KW-0472">Membrane</keyword>
<dbReference type="PANTHER" id="PTHR10037:SF62">
    <property type="entry name" value="SODIUM CHANNEL PROTEIN 60E"/>
    <property type="match status" value="1"/>
</dbReference>
<feature type="transmembrane region" description="Helical" evidence="6">
    <location>
        <begin position="141"/>
        <end position="162"/>
    </location>
</feature>
<feature type="region of interest" description="Disordered" evidence="5">
    <location>
        <begin position="38"/>
        <end position="63"/>
    </location>
</feature>
<accession>A0A813GAJ6</accession>
<dbReference type="OrthoDB" id="440989at2759"/>
<dbReference type="Proteomes" id="UP000654075">
    <property type="component" value="Unassembled WGS sequence"/>
</dbReference>
<evidence type="ECO:0000256" key="6">
    <source>
        <dbReference type="SAM" id="Phobius"/>
    </source>
</evidence>
<keyword evidence="9" id="KW-1185">Reference proteome</keyword>
<proteinExistence type="predicted"/>
<keyword evidence="3 6" id="KW-1133">Transmembrane helix</keyword>
<sequence length="248" mass="28427">MAEVARRLLARARRVMANINCNCNCNCHCIRRRKTAESPEQLGQEAAADYDGPSRPEERKPSGAFGQLRNVKKVTKEERKAMKELEMLKFKDSPIGKIAKSKVFELTTIGVIVLNALEIGIDADYSARFYTPANLYKGDLYFIVVENFFATYFTWEISIRFFGYKSKRSCIEAWFIFDSVLVTMMVWETWVMPWIGSSGMGQLSILRLLRLLRITRMVKLMRAFPQLLMIVHGIAAATKAVMWTAMLL</sequence>
<feature type="compositionally biased region" description="Basic and acidic residues" evidence="5">
    <location>
        <begin position="52"/>
        <end position="61"/>
    </location>
</feature>
<name>A0A813GAJ6_POLGL</name>
<feature type="transmembrane region" description="Helical" evidence="6">
    <location>
        <begin position="224"/>
        <end position="246"/>
    </location>
</feature>
<dbReference type="InterPro" id="IPR027359">
    <property type="entry name" value="Volt_channel_dom_sf"/>
</dbReference>